<dbReference type="GO" id="GO:0019903">
    <property type="term" value="F:protein phosphatase binding"/>
    <property type="evidence" value="ECO:0007669"/>
    <property type="project" value="TreeGrafter"/>
</dbReference>
<dbReference type="GO" id="GO:0046856">
    <property type="term" value="P:phosphatidylinositol dephosphorylation"/>
    <property type="evidence" value="ECO:0007669"/>
    <property type="project" value="TreeGrafter"/>
</dbReference>
<dbReference type="InterPro" id="IPR030564">
    <property type="entry name" value="Myotubularin"/>
</dbReference>
<dbReference type="GO" id="GO:0010506">
    <property type="term" value="P:regulation of autophagy"/>
    <property type="evidence" value="ECO:0007669"/>
    <property type="project" value="TreeGrafter"/>
</dbReference>
<evidence type="ECO:0000313" key="4">
    <source>
        <dbReference type="Proteomes" id="UP000595437"/>
    </source>
</evidence>
<name>A0A7T8H3A3_CALRO</name>
<evidence type="ECO:0000256" key="1">
    <source>
        <dbReference type="ARBA" id="ARBA00007471"/>
    </source>
</evidence>
<dbReference type="GO" id="GO:0004438">
    <property type="term" value="F:phosphatidylinositol-3-phosphate phosphatase activity"/>
    <property type="evidence" value="ECO:0007669"/>
    <property type="project" value="TreeGrafter"/>
</dbReference>
<dbReference type="GO" id="GO:0005737">
    <property type="term" value="C:cytoplasm"/>
    <property type="evidence" value="ECO:0007669"/>
    <property type="project" value="TreeGrafter"/>
</dbReference>
<sequence>MSLATFITSRQSTLRPFLLVGALDGTKWLTHMSGLLKPLAAPSSSTAPTDGTGHHNRVAEPAIAGSLLPHLRGLPFSCEKEWLDFGHKMADRCGLPGGASDPNERSPIFLQWCDCVPTSPPSYLCQTGSTYIQLPLRDLPLNNQQSASGTTWLNGHVPYGHISIRRHSGISFTRARKRRSGHAARNIFAAPRTASFPVESSVGESSTEWIRKRRG</sequence>
<dbReference type="EMBL" id="CP045900">
    <property type="protein sequence ID" value="QQP42336.1"/>
    <property type="molecule type" value="Genomic_DNA"/>
</dbReference>
<dbReference type="Pfam" id="PF06602">
    <property type="entry name" value="Myotub-related"/>
    <property type="match status" value="1"/>
</dbReference>
<comment type="similarity">
    <text evidence="1">Belongs to the protein-tyrosine phosphatase family. Non-receptor class myotubularin subfamily.</text>
</comment>
<organism evidence="3 4">
    <name type="scientific">Caligus rogercresseyi</name>
    <name type="common">Sea louse</name>
    <dbReference type="NCBI Taxonomy" id="217165"/>
    <lineage>
        <taxon>Eukaryota</taxon>
        <taxon>Metazoa</taxon>
        <taxon>Ecdysozoa</taxon>
        <taxon>Arthropoda</taxon>
        <taxon>Crustacea</taxon>
        <taxon>Multicrustacea</taxon>
        <taxon>Hexanauplia</taxon>
        <taxon>Copepoda</taxon>
        <taxon>Siphonostomatoida</taxon>
        <taxon>Caligidae</taxon>
        <taxon>Caligus</taxon>
    </lineage>
</organism>
<dbReference type="SUPFAM" id="SSF52799">
    <property type="entry name" value="(Phosphotyrosine protein) phosphatases II"/>
    <property type="match status" value="1"/>
</dbReference>
<evidence type="ECO:0000313" key="3">
    <source>
        <dbReference type="EMBL" id="QQP42336.1"/>
    </source>
</evidence>
<protein>
    <submittedName>
        <fullName evidence="3">Myotubularinrelated protein 4like</fullName>
    </submittedName>
</protein>
<dbReference type="PANTHER" id="PTHR10807:SF75">
    <property type="entry name" value="PHOSPHATIDYLINOSITOL-3-PHOSPHATE PHOSPHATASE"/>
    <property type="match status" value="1"/>
</dbReference>
<accession>A0A7T8H3A3</accession>
<proteinExistence type="inferred from homology"/>
<dbReference type="OrthoDB" id="271628at2759"/>
<dbReference type="GO" id="GO:0052629">
    <property type="term" value="F:phosphatidylinositol-3,5-bisphosphate 3-phosphatase activity"/>
    <property type="evidence" value="ECO:0007669"/>
    <property type="project" value="TreeGrafter"/>
</dbReference>
<dbReference type="GO" id="GO:0016020">
    <property type="term" value="C:membrane"/>
    <property type="evidence" value="ECO:0007669"/>
    <property type="project" value="TreeGrafter"/>
</dbReference>
<dbReference type="AlphaFoldDB" id="A0A7T8H3A3"/>
<feature type="domain" description="Myotubularin phosphatase" evidence="2">
    <location>
        <begin position="79"/>
        <end position="116"/>
    </location>
</feature>
<reference evidence="4" key="1">
    <citation type="submission" date="2021-01" db="EMBL/GenBank/DDBJ databases">
        <title>Caligus Genome Assembly.</title>
        <authorList>
            <person name="Gallardo-Escarate C."/>
        </authorList>
    </citation>
    <scope>NUCLEOTIDE SEQUENCE [LARGE SCALE GENOMIC DNA]</scope>
</reference>
<evidence type="ECO:0000259" key="2">
    <source>
        <dbReference type="PROSITE" id="PS51339"/>
    </source>
</evidence>
<dbReference type="PROSITE" id="PS51339">
    <property type="entry name" value="PPASE_MYOTUBULARIN"/>
    <property type="match status" value="1"/>
</dbReference>
<dbReference type="Proteomes" id="UP000595437">
    <property type="component" value="Chromosome 11"/>
</dbReference>
<keyword evidence="4" id="KW-1185">Reference proteome</keyword>
<gene>
    <name evidence="3" type="ORF">FKW44_016959</name>
</gene>
<dbReference type="PANTHER" id="PTHR10807">
    <property type="entry name" value="MYOTUBULARIN-RELATED"/>
    <property type="match status" value="1"/>
</dbReference>
<dbReference type="InterPro" id="IPR029021">
    <property type="entry name" value="Prot-tyrosine_phosphatase-like"/>
</dbReference>
<dbReference type="InterPro" id="IPR010569">
    <property type="entry name" value="Myotubularin-like_Pase_dom"/>
</dbReference>